<proteinExistence type="predicted"/>
<evidence type="ECO:0000313" key="2">
    <source>
        <dbReference type="Proteomes" id="UP000541810"/>
    </source>
</evidence>
<comment type="caution">
    <text evidence="1">The sequence shown here is derived from an EMBL/GenBank/DDBJ whole genome shotgun (WGS) entry which is preliminary data.</text>
</comment>
<dbReference type="EMBL" id="JACHGY010000001">
    <property type="protein sequence ID" value="MBB6429626.1"/>
    <property type="molecule type" value="Genomic_DNA"/>
</dbReference>
<gene>
    <name evidence="1" type="ORF">HNQ40_001432</name>
</gene>
<keyword evidence="1" id="KW-0808">Transferase</keyword>
<reference evidence="1 2" key="1">
    <citation type="submission" date="2020-08" db="EMBL/GenBank/DDBJ databases">
        <title>Genomic Encyclopedia of Type Strains, Phase IV (KMG-IV): sequencing the most valuable type-strain genomes for metagenomic binning, comparative biology and taxonomic classification.</title>
        <authorList>
            <person name="Goeker M."/>
        </authorList>
    </citation>
    <scope>NUCLEOTIDE SEQUENCE [LARGE SCALE GENOMIC DNA]</scope>
    <source>
        <strain evidence="1 2">DSM 103725</strain>
    </source>
</reference>
<dbReference type="InterPro" id="IPR008930">
    <property type="entry name" value="Terpenoid_cyclase/PrenylTrfase"/>
</dbReference>
<accession>A0A7X0H5G0</accession>
<organism evidence="1 2">
    <name type="scientific">Algisphaera agarilytica</name>
    <dbReference type="NCBI Taxonomy" id="1385975"/>
    <lineage>
        <taxon>Bacteria</taxon>
        <taxon>Pseudomonadati</taxon>
        <taxon>Planctomycetota</taxon>
        <taxon>Phycisphaerae</taxon>
        <taxon>Phycisphaerales</taxon>
        <taxon>Phycisphaeraceae</taxon>
        <taxon>Algisphaera</taxon>
    </lineage>
</organism>
<dbReference type="AlphaFoldDB" id="A0A7X0H5G0"/>
<keyword evidence="2" id="KW-1185">Reference proteome</keyword>
<dbReference type="CDD" id="cd00688">
    <property type="entry name" value="ISOPREN_C2_like"/>
    <property type="match status" value="1"/>
</dbReference>
<sequence>MSEQLRMMSAKAKRGIRGWLLCLLLITVHCALITPTPASADVGRGTEEINFVEITPELRKSIDQGLAFLATRQANDGSFGQDRYGKHVGITAIAGLAFMADGHLPNRGAYGPNVEAALNFVLSSATESGLIAADTSHGPMYGHGYATLFLGEIYGMTGDARVREVLLKAVRLIVDTQNHEGGWRYHPQPFDADISVTITQVMALRSARNAGLSVPKETIDRAITYVRQCQNPADGGFRYMLTAGGSAYPRSAAGVASLQYAGIYEDDAVTDGLQYLVRASRGLGAQGGGHYFYGHYYAAQAMFLAGGGYWSEWFPRMREELIDRQQNSGAWSSNHGETYGTGMSLLILQIPNRLLPIYQR</sequence>
<name>A0A7X0H5G0_9BACT</name>
<evidence type="ECO:0000313" key="1">
    <source>
        <dbReference type="EMBL" id="MBB6429626.1"/>
    </source>
</evidence>
<dbReference type="SUPFAM" id="SSF48239">
    <property type="entry name" value="Terpenoid cyclases/Protein prenyltransferases"/>
    <property type="match status" value="2"/>
</dbReference>
<dbReference type="Gene3D" id="1.50.10.20">
    <property type="match status" value="2"/>
</dbReference>
<dbReference type="Proteomes" id="UP000541810">
    <property type="component" value="Unassembled WGS sequence"/>
</dbReference>
<dbReference type="GO" id="GO:0016740">
    <property type="term" value="F:transferase activity"/>
    <property type="evidence" value="ECO:0007669"/>
    <property type="project" value="UniProtKB-KW"/>
</dbReference>
<protein>
    <submittedName>
        <fullName evidence="1">Prenyltransferase beta subunit</fullName>
    </submittedName>
</protein>